<evidence type="ECO:0000313" key="3">
    <source>
        <dbReference type="Proteomes" id="UP001153076"/>
    </source>
</evidence>
<keyword evidence="3" id="KW-1185">Reference proteome</keyword>
<dbReference type="PANTHER" id="PTHR21068:SF50">
    <property type="entry name" value="PROTEIN EARLY-RESPONSIVE TO DEHYDRATION 7, CHLOROPLASTIC-LIKE ISOFORM X1"/>
    <property type="match status" value="1"/>
</dbReference>
<evidence type="ECO:0000259" key="1">
    <source>
        <dbReference type="Pfam" id="PF06911"/>
    </source>
</evidence>
<comment type="caution">
    <text evidence="2">The sequence shown here is derived from an EMBL/GenBank/DDBJ whole genome shotgun (WGS) entry which is preliminary data.</text>
</comment>
<dbReference type="Proteomes" id="UP001153076">
    <property type="component" value="Unassembled WGS sequence"/>
</dbReference>
<evidence type="ECO:0000313" key="2">
    <source>
        <dbReference type="EMBL" id="KAJ8424858.1"/>
    </source>
</evidence>
<reference evidence="2" key="1">
    <citation type="submission" date="2022-04" db="EMBL/GenBank/DDBJ databases">
        <title>Carnegiea gigantea Genome sequencing and assembly v2.</title>
        <authorList>
            <person name="Copetti D."/>
            <person name="Sanderson M.J."/>
            <person name="Burquez A."/>
            <person name="Wojciechowski M.F."/>
        </authorList>
    </citation>
    <scope>NUCLEOTIDE SEQUENCE</scope>
    <source>
        <strain evidence="2">SGP5-SGP5p</strain>
        <tissue evidence="2">Aerial part</tissue>
    </source>
</reference>
<protein>
    <recommendedName>
        <fullName evidence="1">Senescence domain-containing protein</fullName>
    </recommendedName>
</protein>
<dbReference type="InterPro" id="IPR045036">
    <property type="entry name" value="Spartin-like"/>
</dbReference>
<proteinExistence type="predicted"/>
<dbReference type="AlphaFoldDB" id="A0A9Q1GRL7"/>
<accession>A0A9Q1GRL7</accession>
<dbReference type="GO" id="GO:0005886">
    <property type="term" value="C:plasma membrane"/>
    <property type="evidence" value="ECO:0007669"/>
    <property type="project" value="TreeGrafter"/>
</dbReference>
<dbReference type="OrthoDB" id="20821at2759"/>
<dbReference type="InterPro" id="IPR009686">
    <property type="entry name" value="Senescence/spartin_C"/>
</dbReference>
<feature type="domain" description="Senescence" evidence="1">
    <location>
        <begin position="185"/>
        <end position="370"/>
    </location>
</feature>
<dbReference type="Pfam" id="PF06911">
    <property type="entry name" value="Senescence"/>
    <property type="match status" value="1"/>
</dbReference>
<dbReference type="PANTHER" id="PTHR21068">
    <property type="entry name" value="SPARTIN"/>
    <property type="match status" value="1"/>
</dbReference>
<name>A0A9Q1GRL7_9CARY</name>
<sequence length="379" mass="41465">MTDSSSSNPQPPSAVDSAEELLIRIPSAIVHLVDKEQSIELAYGDLELILLRQNDAAVVVLARIGDQIQWPITKDEAIVKLDDSHYFFTLNTEDAILNYGLTIPSKGQEALLEEFDAVLDKYSGFSEQRVAGAEGVEWWVAAKEAAPEELERDEERREKVEESSAAYWTTLAPNVEEYSGRVARMIAAGSGQVIRGILWCGDVTAERLKWGNDFLRRRLGKRENAQVSPQCFRRIARVKKMTKMSEDVATGILSGVIKVSETITGTVVNSKVGKKFFNMLPGEIILASLDGFNKVCDAVEVAGKKVMSTSSESTTELMREKYGEEAGKATNQGLEAAGHALGTAWAAFKLRKALNPKRVVKPTTLVRAAASASQPKSST</sequence>
<dbReference type="EMBL" id="JAKOGI010001591">
    <property type="protein sequence ID" value="KAJ8424858.1"/>
    <property type="molecule type" value="Genomic_DNA"/>
</dbReference>
<organism evidence="2 3">
    <name type="scientific">Carnegiea gigantea</name>
    <dbReference type="NCBI Taxonomy" id="171969"/>
    <lineage>
        <taxon>Eukaryota</taxon>
        <taxon>Viridiplantae</taxon>
        <taxon>Streptophyta</taxon>
        <taxon>Embryophyta</taxon>
        <taxon>Tracheophyta</taxon>
        <taxon>Spermatophyta</taxon>
        <taxon>Magnoliopsida</taxon>
        <taxon>eudicotyledons</taxon>
        <taxon>Gunneridae</taxon>
        <taxon>Pentapetalae</taxon>
        <taxon>Caryophyllales</taxon>
        <taxon>Cactineae</taxon>
        <taxon>Cactaceae</taxon>
        <taxon>Cactoideae</taxon>
        <taxon>Echinocereeae</taxon>
        <taxon>Carnegiea</taxon>
    </lineage>
</organism>
<gene>
    <name evidence="2" type="ORF">Cgig2_003145</name>
</gene>